<dbReference type="AlphaFoldDB" id="A0A432YZB6"/>
<dbReference type="Gene3D" id="3.30.450.20">
    <property type="entry name" value="PAS domain"/>
    <property type="match status" value="2"/>
</dbReference>
<dbReference type="SMART" id="SM00267">
    <property type="entry name" value="GGDEF"/>
    <property type="match status" value="1"/>
</dbReference>
<evidence type="ECO:0000259" key="3">
    <source>
        <dbReference type="PROSITE" id="PS50887"/>
    </source>
</evidence>
<dbReference type="InterPro" id="IPR035919">
    <property type="entry name" value="EAL_sf"/>
</dbReference>
<feature type="domain" description="PAC" evidence="1">
    <location>
        <begin position="754"/>
        <end position="806"/>
    </location>
</feature>
<dbReference type="CDD" id="cd01949">
    <property type="entry name" value="GGDEF"/>
    <property type="match status" value="1"/>
</dbReference>
<dbReference type="PROSITE" id="PS50113">
    <property type="entry name" value="PAC"/>
    <property type="match status" value="1"/>
</dbReference>
<dbReference type="PANTHER" id="PTHR44757:SF2">
    <property type="entry name" value="BIOFILM ARCHITECTURE MAINTENANCE PROTEIN MBAA"/>
    <property type="match status" value="1"/>
</dbReference>
<dbReference type="InterPro" id="IPR013655">
    <property type="entry name" value="PAS_fold_3"/>
</dbReference>
<dbReference type="Pfam" id="PF08447">
    <property type="entry name" value="PAS_3"/>
    <property type="match status" value="1"/>
</dbReference>
<proteinExistence type="predicted"/>
<dbReference type="InterPro" id="IPR013783">
    <property type="entry name" value="Ig-like_fold"/>
</dbReference>
<dbReference type="NCBIfam" id="TIGR00229">
    <property type="entry name" value="sensory_box"/>
    <property type="match status" value="1"/>
</dbReference>
<dbReference type="NCBIfam" id="TIGR00254">
    <property type="entry name" value="GGDEF"/>
    <property type="match status" value="1"/>
</dbReference>
<dbReference type="Pfam" id="PF00563">
    <property type="entry name" value="EAL"/>
    <property type="match status" value="1"/>
</dbReference>
<dbReference type="Gene3D" id="2.130.10.10">
    <property type="entry name" value="YVTN repeat-like/Quinoprotein amine dehydrogenase"/>
    <property type="match status" value="1"/>
</dbReference>
<dbReference type="InterPro" id="IPR001633">
    <property type="entry name" value="EAL_dom"/>
</dbReference>
<dbReference type="InterPro" id="IPR015943">
    <property type="entry name" value="WD40/YVTN_repeat-like_dom_sf"/>
</dbReference>
<evidence type="ECO:0000313" key="5">
    <source>
        <dbReference type="Proteomes" id="UP000288058"/>
    </source>
</evidence>
<organism evidence="4 5">
    <name type="scientific">Idiomarina ramblicola</name>
    <dbReference type="NCBI Taxonomy" id="263724"/>
    <lineage>
        <taxon>Bacteria</taxon>
        <taxon>Pseudomonadati</taxon>
        <taxon>Pseudomonadota</taxon>
        <taxon>Gammaproteobacteria</taxon>
        <taxon>Alteromonadales</taxon>
        <taxon>Idiomarinaceae</taxon>
        <taxon>Idiomarina</taxon>
    </lineage>
</organism>
<dbReference type="PROSITE" id="PS50887">
    <property type="entry name" value="GGDEF"/>
    <property type="match status" value="1"/>
</dbReference>
<dbReference type="Pfam" id="PF07495">
    <property type="entry name" value="Y_Y_Y"/>
    <property type="match status" value="1"/>
</dbReference>
<dbReference type="InterPro" id="IPR000700">
    <property type="entry name" value="PAS-assoc_C"/>
</dbReference>
<dbReference type="Pfam" id="PF13426">
    <property type="entry name" value="PAS_9"/>
    <property type="match status" value="1"/>
</dbReference>
<dbReference type="CDD" id="cd00130">
    <property type="entry name" value="PAS"/>
    <property type="match status" value="1"/>
</dbReference>
<dbReference type="InterPro" id="IPR043128">
    <property type="entry name" value="Rev_trsase/Diguanyl_cyclase"/>
</dbReference>
<dbReference type="SUPFAM" id="SSF55785">
    <property type="entry name" value="PYP-like sensor domain (PAS domain)"/>
    <property type="match status" value="2"/>
</dbReference>
<dbReference type="SUPFAM" id="SSF63829">
    <property type="entry name" value="Calcium-dependent phosphotriesterase"/>
    <property type="match status" value="1"/>
</dbReference>
<dbReference type="Gene3D" id="3.20.20.450">
    <property type="entry name" value="EAL domain"/>
    <property type="match status" value="1"/>
</dbReference>
<sequence length="1236" mass="139373">MAEGPGGFLWIATANGLSRFDGTQFYNYPVASGTDSNLLSSSINQLFFDESGTLWLSTATSLAKFSPSSGSIVIVDLPGVQSASEANIRHISEDSSGRLLVTTEHFVFRSNALSSQFERLTLTYNNDPITKVNYIYRGKNWYWLSTDEDGVFVWDGFSREVFALNKQNPITDNIPGSQLHAASHYQQQLWLATDQGVIVLDKDFRLISTPDAISELDNITDIQITKSNNVLFSTTNGLYQLTDNQLTKLHDFAVSGAEQITRGDIFSLSKKQGLFQIETPFAPAALGQAQLSRSSTLSINVPKVMQQVSSATEDNNGNWWLATDLGLLFYDTQQGEISELNHYPDAKVQVNEMRLFSNQLYVISNSEALYQYDIVDKNWNKLNVPELPTELADFNLTELGHTLWLHTSEYALEINQFGVISETKAITKGSSIYLNPLHVETKKISENSYLFNFTMPFAVAPNQLIYRYKISSTNDNWQMLSKGHSSVQFSSIPAGLNEFEVQASYDGERWSPSTLKRFNVTVPFWQSPIAWAGYILFVLLGAAIYWLNHRRRRATLQQELQQFQRQTHSLQSSQYQCWEWDLNSGELIRQNIWQNCPAFPIDGKRLGFSGGKSNVHPEDLQRLQKNLDEHLQGQSDLFECSYRLDNQGSWLWVLDRGKLQSDGESHLMFGTLSDISSLVSSEERINMLASSITNISDGICIFDRFFRKREVNNAFESITGFQRDQVLGQLLTLPCYPESFVNQIKRAVIKDGTWRGELTDVKADGGEFLMELTLDAVRDDNGEVSLIVASFSDITERRHTENELRRLSNTDTLTGLPNRSYFQVSHSNLVRKKVSHTLLLFDLDDFKKINDSLGHEIGDELLCQVAERLMDIGRRQDTLYRLGGDEFGLLIEDSVDINLIGDLGNQINLKVSEPYLIQQHEIVIGSSIGIVLYPHDGQTSQELLQKADMAMYHAKQRGGNCYQFFSQSMNENAVKRLKLENVLRTALKANNIKVYYQPKIEISSGHIAGLEALARIENNDGSMISPAEFIPLAEETGLIIPLGEQVLRQSCRDMKEFMTYPGAPKSIAINLSARQFMQSSLALQIEQILREEALHPRHVEFEITEGMVMSDPERAITMMENLSDMGVKLALDDFGTGYSSLSYLKRFPMNSLKVDKAFVDDITVNDKDRNMVASIIAMAHNLGLKVVAEGVETKAQLQTLKSLKCEYIQGFYYAKPMPADALIKFIEQHNNVAAQV</sequence>
<dbReference type="Proteomes" id="UP000288058">
    <property type="component" value="Unassembled WGS sequence"/>
</dbReference>
<dbReference type="InterPro" id="IPR001610">
    <property type="entry name" value="PAC"/>
</dbReference>
<name>A0A432YZB6_9GAMM</name>
<accession>A0A432YZB6</accession>
<comment type="caution">
    <text evidence="4">The sequence shown here is derived from an EMBL/GenBank/DDBJ whole genome shotgun (WGS) entry which is preliminary data.</text>
</comment>
<protein>
    <submittedName>
        <fullName evidence="4">Signal protein</fullName>
    </submittedName>
</protein>
<dbReference type="Gene3D" id="2.60.40.10">
    <property type="entry name" value="Immunoglobulins"/>
    <property type="match status" value="1"/>
</dbReference>
<dbReference type="InterPro" id="IPR000160">
    <property type="entry name" value="GGDEF_dom"/>
</dbReference>
<dbReference type="SMART" id="SM00086">
    <property type="entry name" value="PAC"/>
    <property type="match status" value="2"/>
</dbReference>
<dbReference type="PANTHER" id="PTHR44757">
    <property type="entry name" value="DIGUANYLATE CYCLASE DGCP"/>
    <property type="match status" value="1"/>
</dbReference>
<dbReference type="InterPro" id="IPR029787">
    <property type="entry name" value="Nucleotide_cyclase"/>
</dbReference>
<dbReference type="SUPFAM" id="SSF141868">
    <property type="entry name" value="EAL domain-like"/>
    <property type="match status" value="1"/>
</dbReference>
<feature type="domain" description="GGDEF" evidence="3">
    <location>
        <begin position="834"/>
        <end position="967"/>
    </location>
</feature>
<dbReference type="SMART" id="SM00052">
    <property type="entry name" value="EAL"/>
    <property type="match status" value="1"/>
</dbReference>
<evidence type="ECO:0000259" key="2">
    <source>
        <dbReference type="PROSITE" id="PS50883"/>
    </source>
</evidence>
<dbReference type="CDD" id="cd01948">
    <property type="entry name" value="EAL"/>
    <property type="match status" value="1"/>
</dbReference>
<dbReference type="InterPro" id="IPR035965">
    <property type="entry name" value="PAS-like_dom_sf"/>
</dbReference>
<dbReference type="InterPro" id="IPR000014">
    <property type="entry name" value="PAS"/>
</dbReference>
<dbReference type="Gene3D" id="3.30.70.270">
    <property type="match status" value="1"/>
</dbReference>
<evidence type="ECO:0000313" key="4">
    <source>
        <dbReference type="EMBL" id="RUO68966.1"/>
    </source>
</evidence>
<dbReference type="InterPro" id="IPR052155">
    <property type="entry name" value="Biofilm_reg_signaling"/>
</dbReference>
<dbReference type="EMBL" id="PIQC01000005">
    <property type="protein sequence ID" value="RUO68966.1"/>
    <property type="molecule type" value="Genomic_DNA"/>
</dbReference>
<dbReference type="PROSITE" id="PS50883">
    <property type="entry name" value="EAL"/>
    <property type="match status" value="1"/>
</dbReference>
<evidence type="ECO:0000259" key="1">
    <source>
        <dbReference type="PROSITE" id="PS50113"/>
    </source>
</evidence>
<reference evidence="5" key="1">
    <citation type="journal article" date="2018" name="Front. Microbiol.">
        <title>Genome-Based Analysis Reveals the Taxonomy and Diversity of the Family Idiomarinaceae.</title>
        <authorList>
            <person name="Liu Y."/>
            <person name="Lai Q."/>
            <person name="Shao Z."/>
        </authorList>
    </citation>
    <scope>NUCLEOTIDE SEQUENCE [LARGE SCALE GENOMIC DNA]</scope>
    <source>
        <strain evidence="5">R22</strain>
    </source>
</reference>
<keyword evidence="5" id="KW-1185">Reference proteome</keyword>
<dbReference type="Pfam" id="PF00990">
    <property type="entry name" value="GGDEF"/>
    <property type="match status" value="1"/>
</dbReference>
<feature type="domain" description="EAL" evidence="2">
    <location>
        <begin position="976"/>
        <end position="1230"/>
    </location>
</feature>
<dbReference type="SUPFAM" id="SSF55073">
    <property type="entry name" value="Nucleotide cyclase"/>
    <property type="match status" value="1"/>
</dbReference>
<dbReference type="InterPro" id="IPR011123">
    <property type="entry name" value="Y_Y_Y"/>
</dbReference>
<gene>
    <name evidence="4" type="ORF">CWI78_08515</name>
</gene>